<keyword evidence="7" id="KW-0915">Sodium</keyword>
<dbReference type="AlphaFoldDB" id="A0A3P8B5D5"/>
<feature type="region of interest" description="Disordered" evidence="14">
    <location>
        <begin position="1"/>
        <end position="26"/>
    </location>
</feature>
<keyword evidence="12 13" id="KW-0407">Ion channel</keyword>
<reference evidence="17" key="2">
    <citation type="submission" date="2019-09" db="UniProtKB">
        <authorList>
            <consortium name="WormBaseParasite"/>
        </authorList>
    </citation>
    <scope>IDENTIFICATION</scope>
</reference>
<keyword evidence="4 13" id="KW-0894">Sodium channel</keyword>
<comment type="subcellular location">
    <subcellularLocation>
        <location evidence="1">Membrane</location>
        <topology evidence="1">Multi-pass membrane protein</topology>
    </subcellularLocation>
</comment>
<evidence type="ECO:0000313" key="17">
    <source>
        <dbReference type="WBParaSite" id="HPBE_0000732701-mRNA-1"/>
    </source>
</evidence>
<feature type="region of interest" description="Disordered" evidence="14">
    <location>
        <begin position="198"/>
        <end position="231"/>
    </location>
</feature>
<keyword evidence="9" id="KW-0472">Membrane</keyword>
<keyword evidence="8 13" id="KW-0406">Ion transport</keyword>
<evidence type="ECO:0000256" key="9">
    <source>
        <dbReference type="ARBA" id="ARBA00023136"/>
    </source>
</evidence>
<evidence type="ECO:0000256" key="1">
    <source>
        <dbReference type="ARBA" id="ARBA00004141"/>
    </source>
</evidence>
<feature type="compositionally biased region" description="Acidic residues" evidence="14">
    <location>
        <begin position="17"/>
        <end position="26"/>
    </location>
</feature>
<evidence type="ECO:0000313" key="16">
    <source>
        <dbReference type="Proteomes" id="UP000050761"/>
    </source>
</evidence>
<evidence type="ECO:0000256" key="13">
    <source>
        <dbReference type="RuleBase" id="RU000679"/>
    </source>
</evidence>
<evidence type="ECO:0000256" key="14">
    <source>
        <dbReference type="SAM" id="MobiDB-lite"/>
    </source>
</evidence>
<evidence type="ECO:0000256" key="6">
    <source>
        <dbReference type="ARBA" id="ARBA00022989"/>
    </source>
</evidence>
<protein>
    <submittedName>
        <fullName evidence="17">Transmembrane protein</fullName>
    </submittedName>
</protein>
<sequence>MSSAEPPENKDDGGIDAFDDEGYDEDEEEPIQNIYLHICNEEGREFAGVTTFHGMACEKMQVVEWSLRRSDCVPAMLNRPEWVPECVDQTIPLDGSLKREFPCHPPCSSLEWRSTMSDLRTSKGFKISVEFSRRKEVLVEVRKMGITDVLSFIGGGTSLFLGCSCVTLMETFIFLLKLVLQSVNKESYDGIGTESAYRSDSSLVSTVSEPRMTKETVNESLENQNRKDSSY</sequence>
<feature type="compositionally biased region" description="Polar residues" evidence="14">
    <location>
        <begin position="198"/>
        <end position="208"/>
    </location>
</feature>
<evidence type="ECO:0000256" key="2">
    <source>
        <dbReference type="ARBA" id="ARBA00007193"/>
    </source>
</evidence>
<gene>
    <name evidence="15" type="ORF">HPBE_LOCUS7328</name>
</gene>
<keyword evidence="16" id="KW-1185">Reference proteome</keyword>
<dbReference type="GO" id="GO:0016020">
    <property type="term" value="C:membrane"/>
    <property type="evidence" value="ECO:0007669"/>
    <property type="project" value="UniProtKB-SubCell"/>
</dbReference>
<dbReference type="WBParaSite" id="HPBE_0000732701-mRNA-1">
    <property type="protein sequence ID" value="HPBE_0000732701-mRNA-1"/>
    <property type="gene ID" value="HPBE_0000732701"/>
</dbReference>
<evidence type="ECO:0000256" key="7">
    <source>
        <dbReference type="ARBA" id="ARBA00023053"/>
    </source>
</evidence>
<keyword evidence="3 13" id="KW-0813">Transport</keyword>
<dbReference type="OrthoDB" id="5815085at2759"/>
<dbReference type="Proteomes" id="UP000050761">
    <property type="component" value="Unassembled WGS sequence"/>
</dbReference>
<dbReference type="Pfam" id="PF00858">
    <property type="entry name" value="ASC"/>
    <property type="match status" value="1"/>
</dbReference>
<evidence type="ECO:0000256" key="11">
    <source>
        <dbReference type="ARBA" id="ARBA00023201"/>
    </source>
</evidence>
<keyword evidence="6" id="KW-1133">Transmembrane helix</keyword>
<dbReference type="GO" id="GO:0005272">
    <property type="term" value="F:sodium channel activity"/>
    <property type="evidence" value="ECO:0007669"/>
    <property type="project" value="UniProtKB-KW"/>
</dbReference>
<keyword evidence="11 13" id="KW-0739">Sodium transport</keyword>
<evidence type="ECO:0000256" key="3">
    <source>
        <dbReference type="ARBA" id="ARBA00022448"/>
    </source>
</evidence>
<keyword evidence="5 13" id="KW-0812">Transmembrane</keyword>
<name>A0A3P8B5D5_HELPZ</name>
<dbReference type="EMBL" id="UZAH01025859">
    <property type="protein sequence ID" value="VDO71768.1"/>
    <property type="molecule type" value="Genomic_DNA"/>
</dbReference>
<evidence type="ECO:0000313" key="15">
    <source>
        <dbReference type="EMBL" id="VDO71768.1"/>
    </source>
</evidence>
<organism evidence="15">
    <name type="scientific">Heligmosomoides polygyrus</name>
    <name type="common">Parasitic roundworm</name>
    <dbReference type="NCBI Taxonomy" id="6339"/>
    <lineage>
        <taxon>Eukaryota</taxon>
        <taxon>Metazoa</taxon>
        <taxon>Ecdysozoa</taxon>
        <taxon>Nematoda</taxon>
        <taxon>Chromadorea</taxon>
        <taxon>Rhabditida</taxon>
        <taxon>Rhabditina</taxon>
        <taxon>Rhabditomorpha</taxon>
        <taxon>Strongyloidea</taxon>
        <taxon>Heligmosomidae</taxon>
        <taxon>Heligmosomoides</taxon>
    </lineage>
</organism>
<accession>A0A3P8B5D5</accession>
<evidence type="ECO:0000256" key="5">
    <source>
        <dbReference type="ARBA" id="ARBA00022692"/>
    </source>
</evidence>
<comment type="similarity">
    <text evidence="2 13">Belongs to the amiloride-sensitive sodium channel (TC 1.A.6) family.</text>
</comment>
<evidence type="ECO:0000256" key="10">
    <source>
        <dbReference type="ARBA" id="ARBA00023180"/>
    </source>
</evidence>
<evidence type="ECO:0000256" key="12">
    <source>
        <dbReference type="ARBA" id="ARBA00023303"/>
    </source>
</evidence>
<keyword evidence="10" id="KW-0325">Glycoprotein</keyword>
<reference evidence="15 16" key="1">
    <citation type="submission" date="2018-11" db="EMBL/GenBank/DDBJ databases">
        <authorList>
            <consortium name="Pathogen Informatics"/>
        </authorList>
    </citation>
    <scope>NUCLEOTIDE SEQUENCE [LARGE SCALE GENOMIC DNA]</scope>
</reference>
<evidence type="ECO:0000256" key="4">
    <source>
        <dbReference type="ARBA" id="ARBA00022461"/>
    </source>
</evidence>
<evidence type="ECO:0000256" key="8">
    <source>
        <dbReference type="ARBA" id="ARBA00023065"/>
    </source>
</evidence>
<dbReference type="InterPro" id="IPR001873">
    <property type="entry name" value="ENaC"/>
</dbReference>
<proteinExistence type="inferred from homology"/>
<dbReference type="Gene3D" id="1.10.287.770">
    <property type="entry name" value="YojJ-like"/>
    <property type="match status" value="1"/>
</dbReference>